<protein>
    <submittedName>
        <fullName evidence="1">Uncharacterized protein</fullName>
    </submittedName>
</protein>
<dbReference type="HOGENOM" id="CLU_1107275_0_0_1"/>
<dbReference type="EMBL" id="KL197801">
    <property type="protein sequence ID" value="KDQ49144.1"/>
    <property type="molecule type" value="Genomic_DNA"/>
</dbReference>
<evidence type="ECO:0000313" key="2">
    <source>
        <dbReference type="Proteomes" id="UP000027265"/>
    </source>
</evidence>
<proteinExistence type="predicted"/>
<dbReference type="OrthoDB" id="2673624at2759"/>
<name>A0A067P302_9AGAM</name>
<dbReference type="Proteomes" id="UP000027265">
    <property type="component" value="Unassembled WGS sequence"/>
</dbReference>
<sequence length="248" mass="27129">MKVLLKTKGLWGLVSGTLPCPTPAVEGKPTGDEKELLRAWKVKEEEVTGLLWLALEDGQKVHVKGKEDDAVEFWKALQAVHLQQCPVDNGIQDLKALHPSDYTIEKLDAELHSMALIHTLPAEYNTFVSSLLLLSNLDLNFQSKETQCQSCSIDSTTSLAFRTSTTPHIAQKPTALTSNSHCTFCDGFGHLESVCFMKEDVSKLAKRETSERRKKGCRGGGKGFRVMEGAGEQGEVVAHSAGNAPLHT</sequence>
<dbReference type="Pfam" id="PF14223">
    <property type="entry name" value="Retrotran_gag_2"/>
    <property type="match status" value="1"/>
</dbReference>
<gene>
    <name evidence="1" type="ORF">JAAARDRAFT_681450</name>
</gene>
<keyword evidence="2" id="KW-1185">Reference proteome</keyword>
<dbReference type="AlphaFoldDB" id="A0A067P302"/>
<dbReference type="InParanoid" id="A0A067P302"/>
<reference evidence="2" key="1">
    <citation type="journal article" date="2014" name="Proc. Natl. Acad. Sci. U.S.A.">
        <title>Extensive sampling of basidiomycete genomes demonstrates inadequacy of the white-rot/brown-rot paradigm for wood decay fungi.</title>
        <authorList>
            <person name="Riley R."/>
            <person name="Salamov A.A."/>
            <person name="Brown D.W."/>
            <person name="Nagy L.G."/>
            <person name="Floudas D."/>
            <person name="Held B.W."/>
            <person name="Levasseur A."/>
            <person name="Lombard V."/>
            <person name="Morin E."/>
            <person name="Otillar R."/>
            <person name="Lindquist E.A."/>
            <person name="Sun H."/>
            <person name="LaButti K.M."/>
            <person name="Schmutz J."/>
            <person name="Jabbour D."/>
            <person name="Luo H."/>
            <person name="Baker S.E."/>
            <person name="Pisabarro A.G."/>
            <person name="Walton J.D."/>
            <person name="Blanchette R.A."/>
            <person name="Henrissat B."/>
            <person name="Martin F."/>
            <person name="Cullen D."/>
            <person name="Hibbett D.S."/>
            <person name="Grigoriev I.V."/>
        </authorList>
    </citation>
    <scope>NUCLEOTIDE SEQUENCE [LARGE SCALE GENOMIC DNA]</scope>
    <source>
        <strain evidence="2">MUCL 33604</strain>
    </source>
</reference>
<dbReference type="STRING" id="933084.A0A067P302"/>
<accession>A0A067P302</accession>
<organism evidence="1 2">
    <name type="scientific">Jaapia argillacea MUCL 33604</name>
    <dbReference type="NCBI Taxonomy" id="933084"/>
    <lineage>
        <taxon>Eukaryota</taxon>
        <taxon>Fungi</taxon>
        <taxon>Dikarya</taxon>
        <taxon>Basidiomycota</taxon>
        <taxon>Agaricomycotina</taxon>
        <taxon>Agaricomycetes</taxon>
        <taxon>Agaricomycetidae</taxon>
        <taxon>Jaapiales</taxon>
        <taxon>Jaapiaceae</taxon>
        <taxon>Jaapia</taxon>
    </lineage>
</organism>
<evidence type="ECO:0000313" key="1">
    <source>
        <dbReference type="EMBL" id="KDQ49144.1"/>
    </source>
</evidence>